<feature type="transmembrane region" description="Helical" evidence="1">
    <location>
        <begin position="111"/>
        <end position="133"/>
    </location>
</feature>
<dbReference type="PANTHER" id="PTHR31272:SF9">
    <property type="entry name" value="BLL1027 PROTEIN"/>
    <property type="match status" value="1"/>
</dbReference>
<proteinExistence type="predicted"/>
<feature type="transmembrane region" description="Helical" evidence="1">
    <location>
        <begin position="196"/>
        <end position="220"/>
    </location>
</feature>
<name>A0A2M7D6L2_9BACT</name>
<evidence type="ECO:0000313" key="3">
    <source>
        <dbReference type="EMBL" id="PIV38631.1"/>
    </source>
</evidence>
<feature type="transmembrane region" description="Helical" evidence="1">
    <location>
        <begin position="154"/>
        <end position="176"/>
    </location>
</feature>
<evidence type="ECO:0000256" key="1">
    <source>
        <dbReference type="SAM" id="Phobius"/>
    </source>
</evidence>
<dbReference type="InterPro" id="IPR051790">
    <property type="entry name" value="Cytochrome_c-biogenesis_DsbD"/>
</dbReference>
<feature type="signal peptide" evidence="2">
    <location>
        <begin position="1"/>
        <end position="22"/>
    </location>
</feature>
<evidence type="ECO:0000313" key="4">
    <source>
        <dbReference type="Proteomes" id="UP000229247"/>
    </source>
</evidence>
<feature type="transmembrane region" description="Helical" evidence="1">
    <location>
        <begin position="240"/>
        <end position="260"/>
    </location>
</feature>
<dbReference type="PANTHER" id="PTHR31272">
    <property type="entry name" value="CYTOCHROME C-TYPE BIOGENESIS PROTEIN HI_1454-RELATED"/>
    <property type="match status" value="1"/>
</dbReference>
<keyword evidence="2" id="KW-0732">Signal</keyword>
<comment type="caution">
    <text evidence="3">The sequence shown here is derived from an EMBL/GenBank/DDBJ whole genome shotgun (WGS) entry which is preliminary data.</text>
</comment>
<reference evidence="4" key="1">
    <citation type="submission" date="2017-09" db="EMBL/GenBank/DDBJ databases">
        <title>Depth-based differentiation of microbial function through sediment-hosted aquifers and enrichment of novel symbionts in the deep terrestrial subsurface.</title>
        <authorList>
            <person name="Probst A.J."/>
            <person name="Ladd B."/>
            <person name="Jarett J.K."/>
            <person name="Geller-Mcgrath D.E."/>
            <person name="Sieber C.M.K."/>
            <person name="Emerson J.B."/>
            <person name="Anantharaman K."/>
            <person name="Thomas B.C."/>
            <person name="Malmstrom R."/>
            <person name="Stieglmeier M."/>
            <person name="Klingl A."/>
            <person name="Woyke T."/>
            <person name="Ryan C.M."/>
            <person name="Banfield J.F."/>
        </authorList>
    </citation>
    <scope>NUCLEOTIDE SEQUENCE [LARGE SCALE GENOMIC DNA]</scope>
</reference>
<feature type="transmembrane region" description="Helical" evidence="1">
    <location>
        <begin position="75"/>
        <end position="99"/>
    </location>
</feature>
<sequence>MKKCFFLIFVVALFSGVTPALASETACQTGLASLNLTPVAVVCGAALDAINPCEFAILILLMASMLVNDTNRKKALWAGLGFTLAVFVAYFLMGVGLLEFLRAYTLTYSQYFYYTIGGLAVLLGLLNIKDYFWYGGGGFLMEVPRRWRPKMKRLVVGVSNPIGGFLTSLVVSLFLLPCTSGPYVVILGMLASKTTLVKSLLYLVAYNIIFVAPMLTIVLLMYFGLSPEKAENWRKQKLRLLHLIAGVILVALGIVILGGWI</sequence>
<dbReference type="AlphaFoldDB" id="A0A2M7D6L2"/>
<evidence type="ECO:0000256" key="2">
    <source>
        <dbReference type="SAM" id="SignalP"/>
    </source>
</evidence>
<keyword evidence="1" id="KW-1133">Transmembrane helix</keyword>
<accession>A0A2M7D6L2</accession>
<dbReference type="Proteomes" id="UP000229247">
    <property type="component" value="Unassembled WGS sequence"/>
</dbReference>
<keyword evidence="1" id="KW-0472">Membrane</keyword>
<protein>
    <submittedName>
        <fullName evidence="3">Uncharacterized protein</fullName>
    </submittedName>
</protein>
<organism evidence="3 4">
    <name type="scientific">Candidatus Portnoybacteria bacterium CG02_land_8_20_14_3_00_45_8</name>
    <dbReference type="NCBI Taxonomy" id="1974807"/>
    <lineage>
        <taxon>Bacteria</taxon>
        <taxon>Candidatus Portnoyibacteriota</taxon>
    </lineage>
</organism>
<gene>
    <name evidence="3" type="ORF">COS30_01085</name>
</gene>
<feature type="transmembrane region" description="Helical" evidence="1">
    <location>
        <begin position="38"/>
        <end position="63"/>
    </location>
</feature>
<keyword evidence="1" id="KW-0812">Transmembrane</keyword>
<dbReference type="EMBL" id="PEUE01000028">
    <property type="protein sequence ID" value="PIV38631.1"/>
    <property type="molecule type" value="Genomic_DNA"/>
</dbReference>
<feature type="chain" id="PRO_5014610958" evidence="2">
    <location>
        <begin position="23"/>
        <end position="261"/>
    </location>
</feature>